<evidence type="ECO:0000313" key="3">
    <source>
        <dbReference type="EMBL" id="CAH9095624.1"/>
    </source>
</evidence>
<gene>
    <name evidence="3" type="ORF">CEURO_LOCUS13177</name>
</gene>
<keyword evidence="4" id="KW-1185">Reference proteome</keyword>
<dbReference type="InterPro" id="IPR003618">
    <property type="entry name" value="TFIIS_cen_dom"/>
</dbReference>
<evidence type="ECO:0000259" key="2">
    <source>
        <dbReference type="PROSITE" id="PS51321"/>
    </source>
</evidence>
<dbReference type="SUPFAM" id="SSF46942">
    <property type="entry name" value="Elongation factor TFIIS domain 2"/>
    <property type="match status" value="1"/>
</dbReference>
<dbReference type="Proteomes" id="UP001152484">
    <property type="component" value="Unassembled WGS sequence"/>
</dbReference>
<feature type="domain" description="TFIIS central" evidence="2">
    <location>
        <begin position="1"/>
        <end position="111"/>
    </location>
</feature>
<dbReference type="AlphaFoldDB" id="A0A9P0ZE40"/>
<comment type="caution">
    <text evidence="3">The sequence shown here is derived from an EMBL/GenBank/DDBJ whole genome shotgun (WGS) entry which is preliminary data.</text>
</comment>
<evidence type="ECO:0000313" key="4">
    <source>
        <dbReference type="Proteomes" id="UP001152484"/>
    </source>
</evidence>
<accession>A0A9P0ZE40</accession>
<protein>
    <recommendedName>
        <fullName evidence="2">TFIIS central domain-containing protein</fullName>
    </recommendedName>
</protein>
<name>A0A9P0ZE40_CUSEU</name>
<dbReference type="EMBL" id="CAMAPE010000033">
    <property type="protein sequence ID" value="CAH9095624.1"/>
    <property type="molecule type" value="Genomic_DNA"/>
</dbReference>
<organism evidence="3 4">
    <name type="scientific">Cuscuta europaea</name>
    <name type="common">European dodder</name>
    <dbReference type="NCBI Taxonomy" id="41803"/>
    <lineage>
        <taxon>Eukaryota</taxon>
        <taxon>Viridiplantae</taxon>
        <taxon>Streptophyta</taxon>
        <taxon>Embryophyta</taxon>
        <taxon>Tracheophyta</taxon>
        <taxon>Spermatophyta</taxon>
        <taxon>Magnoliopsida</taxon>
        <taxon>eudicotyledons</taxon>
        <taxon>Gunneridae</taxon>
        <taxon>Pentapetalae</taxon>
        <taxon>asterids</taxon>
        <taxon>lamiids</taxon>
        <taxon>Solanales</taxon>
        <taxon>Convolvulaceae</taxon>
        <taxon>Cuscuteae</taxon>
        <taxon>Cuscuta</taxon>
        <taxon>Cuscuta subgen. Cuscuta</taxon>
    </lineage>
</organism>
<dbReference type="PANTHER" id="PTHR46871:SF1">
    <property type="entry name" value="BROMO-ADJACENT HOMOLOGY (BAH) DOMAIN-CONTAINING PROTEIN"/>
    <property type="match status" value="1"/>
</dbReference>
<dbReference type="GO" id="GO:0006351">
    <property type="term" value="P:DNA-templated transcription"/>
    <property type="evidence" value="ECO:0007669"/>
    <property type="project" value="InterPro"/>
</dbReference>
<proteinExistence type="predicted"/>
<evidence type="ECO:0000256" key="1">
    <source>
        <dbReference type="SAM" id="MobiDB-lite"/>
    </source>
</evidence>
<dbReference type="Pfam" id="PF07500">
    <property type="entry name" value="TFIIS_M"/>
    <property type="match status" value="1"/>
</dbReference>
<dbReference type="InterPro" id="IPR036575">
    <property type="entry name" value="TFIIS_cen_dom_sf"/>
</dbReference>
<dbReference type="PROSITE" id="PS51321">
    <property type="entry name" value="TFIIS_CENTRAL"/>
    <property type="match status" value="1"/>
</dbReference>
<dbReference type="OrthoDB" id="1922186at2759"/>
<dbReference type="PANTHER" id="PTHR46871">
    <property type="entry name" value="BROMO-ADJACENT HOMOLOGY (BAH) DOMAIN-CONTAINING PROTEIN"/>
    <property type="match status" value="1"/>
</dbReference>
<dbReference type="Gene3D" id="1.10.472.30">
    <property type="entry name" value="Transcription elongation factor S-II, central domain"/>
    <property type="match status" value="1"/>
</dbReference>
<sequence>MCNPLNGDDGNERGISGHNDPPTKTSSSKGVDEDNNSNGENNFHWPDSAVPATVSLERAVHDALSSDFQKYNQKMRQLVFNIKNNAHLARRLLIGELDASQVSSMTPNELK</sequence>
<feature type="region of interest" description="Disordered" evidence="1">
    <location>
        <begin position="1"/>
        <end position="49"/>
    </location>
</feature>
<reference evidence="3" key="1">
    <citation type="submission" date="2022-07" db="EMBL/GenBank/DDBJ databases">
        <authorList>
            <person name="Macas J."/>
            <person name="Novak P."/>
            <person name="Neumann P."/>
        </authorList>
    </citation>
    <scope>NUCLEOTIDE SEQUENCE</scope>
</reference>
<feature type="non-terminal residue" evidence="3">
    <location>
        <position position="1"/>
    </location>
</feature>